<keyword evidence="3" id="KW-1185">Reference proteome</keyword>
<name>A0A8D2N2C5_ZONAL</name>
<keyword evidence="1" id="KW-0472">Membrane</keyword>
<reference evidence="2" key="2">
    <citation type="submission" date="2025-09" db="UniProtKB">
        <authorList>
            <consortium name="Ensembl"/>
        </authorList>
    </citation>
    <scope>IDENTIFICATION</scope>
</reference>
<evidence type="ECO:0000313" key="3">
    <source>
        <dbReference type="Proteomes" id="UP000694413"/>
    </source>
</evidence>
<proteinExistence type="predicted"/>
<keyword evidence="1" id="KW-1133">Transmembrane helix</keyword>
<reference evidence="2" key="1">
    <citation type="submission" date="2025-08" db="UniProtKB">
        <authorList>
            <consortium name="Ensembl"/>
        </authorList>
    </citation>
    <scope>IDENTIFICATION</scope>
</reference>
<accession>A0A8D2N2C5</accession>
<dbReference type="AlphaFoldDB" id="A0A8D2N2C5"/>
<keyword evidence="1" id="KW-0812">Transmembrane</keyword>
<sequence>TTPETGLALTNKKSLMIALLFAHFVVISCSVLVLGIPEAEREKPQQSKLLKIKAKVRARVSNTSRQQFKMGPIMQNHVLSYSLESPLGPGRLPGHLEGKPCASVQSSGCLGICCSFCKSSTSPNIFAYARKVYL</sequence>
<dbReference type="Proteomes" id="UP000694413">
    <property type="component" value="Unassembled WGS sequence"/>
</dbReference>
<protein>
    <submittedName>
        <fullName evidence="2">Uncharacterized protein</fullName>
    </submittedName>
</protein>
<evidence type="ECO:0000313" key="2">
    <source>
        <dbReference type="Ensembl" id="ENSZALP00000015432.1"/>
    </source>
</evidence>
<organism evidence="2 3">
    <name type="scientific">Zonotrichia albicollis</name>
    <name type="common">White-throated sparrow</name>
    <name type="synonym">Fringilla albicollis</name>
    <dbReference type="NCBI Taxonomy" id="44394"/>
    <lineage>
        <taxon>Eukaryota</taxon>
        <taxon>Metazoa</taxon>
        <taxon>Chordata</taxon>
        <taxon>Craniata</taxon>
        <taxon>Vertebrata</taxon>
        <taxon>Euteleostomi</taxon>
        <taxon>Archelosauria</taxon>
        <taxon>Archosauria</taxon>
        <taxon>Dinosauria</taxon>
        <taxon>Saurischia</taxon>
        <taxon>Theropoda</taxon>
        <taxon>Coelurosauria</taxon>
        <taxon>Aves</taxon>
        <taxon>Neognathae</taxon>
        <taxon>Neoaves</taxon>
        <taxon>Telluraves</taxon>
        <taxon>Australaves</taxon>
        <taxon>Passeriformes</taxon>
        <taxon>Passerellidae</taxon>
        <taxon>Zonotrichia</taxon>
    </lineage>
</organism>
<evidence type="ECO:0000256" key="1">
    <source>
        <dbReference type="SAM" id="Phobius"/>
    </source>
</evidence>
<dbReference type="Ensembl" id="ENSZALT00000020799.1">
    <property type="protein sequence ID" value="ENSZALP00000015432.1"/>
    <property type="gene ID" value="ENSZALG00000012661.1"/>
</dbReference>
<feature type="transmembrane region" description="Helical" evidence="1">
    <location>
        <begin position="15"/>
        <end position="36"/>
    </location>
</feature>